<dbReference type="InterPro" id="IPR029052">
    <property type="entry name" value="Metallo-depent_PP-like"/>
</dbReference>
<dbReference type="InterPro" id="IPR039331">
    <property type="entry name" value="PAPs-like"/>
</dbReference>
<evidence type="ECO:0000313" key="4">
    <source>
        <dbReference type="EMBL" id="PUZ24748.1"/>
    </source>
</evidence>
<dbReference type="SUPFAM" id="SSF56300">
    <property type="entry name" value="Metallo-dependent phosphatases"/>
    <property type="match status" value="1"/>
</dbReference>
<dbReference type="Pfam" id="PF16656">
    <property type="entry name" value="Pur_ac_phosph_N"/>
    <property type="match status" value="1"/>
</dbReference>
<dbReference type="PROSITE" id="PS51318">
    <property type="entry name" value="TAT"/>
    <property type="match status" value="1"/>
</dbReference>
<keyword evidence="5" id="KW-1185">Reference proteome</keyword>
<evidence type="ECO:0000259" key="2">
    <source>
        <dbReference type="Pfam" id="PF00149"/>
    </source>
</evidence>
<dbReference type="GO" id="GO:0046872">
    <property type="term" value="F:metal ion binding"/>
    <property type="evidence" value="ECO:0007669"/>
    <property type="project" value="InterPro"/>
</dbReference>
<dbReference type="Gene3D" id="2.60.40.380">
    <property type="entry name" value="Purple acid phosphatase-like, N-terminal"/>
    <property type="match status" value="1"/>
</dbReference>
<evidence type="ECO:0000256" key="1">
    <source>
        <dbReference type="ARBA" id="ARBA00022729"/>
    </source>
</evidence>
<comment type="caution">
    <text evidence="4">The sequence shown here is derived from an EMBL/GenBank/DDBJ whole genome shotgun (WGS) entry which is preliminary data.</text>
</comment>
<dbReference type="OrthoDB" id="596345at2"/>
<protein>
    <submittedName>
        <fullName evidence="4">Metallophosphoesterase</fullName>
    </submittedName>
</protein>
<reference evidence="4 5" key="1">
    <citation type="submission" date="2018-04" db="EMBL/GenBank/DDBJ databases">
        <title>Chitinophaga fuyangensis sp. nov., isolated from soil in a chemical factory.</title>
        <authorList>
            <person name="Chen K."/>
        </authorList>
    </citation>
    <scope>NUCLEOTIDE SEQUENCE [LARGE SCALE GENOMIC DNA]</scope>
    <source>
        <strain evidence="4 5">LY-1</strain>
    </source>
</reference>
<dbReference type="PANTHER" id="PTHR22953:SF153">
    <property type="entry name" value="PURPLE ACID PHOSPHATASE"/>
    <property type="match status" value="1"/>
</dbReference>
<dbReference type="Gene3D" id="3.60.21.10">
    <property type="match status" value="1"/>
</dbReference>
<dbReference type="InterPro" id="IPR015914">
    <property type="entry name" value="PAPs_N"/>
</dbReference>
<dbReference type="EMBL" id="QCYK01000002">
    <property type="protein sequence ID" value="PUZ24748.1"/>
    <property type="molecule type" value="Genomic_DNA"/>
</dbReference>
<gene>
    <name evidence="4" type="ORF">DCC81_10425</name>
</gene>
<sequence>MNNNNSRRKFLGNVALAGLASLWPVEKAMARARGTHTTADDTYRFITPPYLQRMTPRSVSIMWITSRNCYSWVEYGTNGQLDQHTHHETAGLIDANDHVHRIDLVNLQPNTTYQYRVCSKEITDFHPYKLQYGATITSETYTFKTFDDKAQSVSWLMLNDIHDRPASFAPLLALNNNAPQDFVFLNGDMFDFQTDEQQIIDHLLTPLTQTFASQQPFFYTRGNHETRGKFARQHAGYFACPGDRYYFSFTQGPVHFVVLDTGEDKLDDHVEYSGLVAFDNYRIEQARWLEQEINTPAFRKAKYRVVLMHIPPFNSGDAHGTLHCRELFNPLFNKGKVDLMICGHTHKYGVWPPTDEHHYPIIIGGGPKEGNRTLIRVNANGHSLDLSMLRDDGVEVGTYNIQRS</sequence>
<dbReference type="Pfam" id="PF00149">
    <property type="entry name" value="Metallophos"/>
    <property type="match status" value="1"/>
</dbReference>
<keyword evidence="1" id="KW-0732">Signal</keyword>
<accession>A0A2T7BEP8</accession>
<dbReference type="GO" id="GO:0003993">
    <property type="term" value="F:acid phosphatase activity"/>
    <property type="evidence" value="ECO:0007669"/>
    <property type="project" value="InterPro"/>
</dbReference>
<organism evidence="4 5">
    <name type="scientific">Chitinophaga parva</name>
    <dbReference type="NCBI Taxonomy" id="2169414"/>
    <lineage>
        <taxon>Bacteria</taxon>
        <taxon>Pseudomonadati</taxon>
        <taxon>Bacteroidota</taxon>
        <taxon>Chitinophagia</taxon>
        <taxon>Chitinophagales</taxon>
        <taxon>Chitinophagaceae</taxon>
        <taxon>Chitinophaga</taxon>
    </lineage>
</organism>
<feature type="domain" description="Purple acid phosphatase N-terminal" evidence="3">
    <location>
        <begin position="52"/>
        <end position="145"/>
    </location>
</feature>
<dbReference type="PANTHER" id="PTHR22953">
    <property type="entry name" value="ACID PHOSPHATASE RELATED"/>
    <property type="match status" value="1"/>
</dbReference>
<proteinExistence type="predicted"/>
<dbReference type="InterPro" id="IPR008963">
    <property type="entry name" value="Purple_acid_Pase-like_N"/>
</dbReference>
<dbReference type="InterPro" id="IPR006311">
    <property type="entry name" value="TAT_signal"/>
</dbReference>
<dbReference type="SUPFAM" id="SSF49363">
    <property type="entry name" value="Purple acid phosphatase, N-terminal domain"/>
    <property type="match status" value="1"/>
</dbReference>
<feature type="domain" description="Calcineurin-like phosphoesterase" evidence="2">
    <location>
        <begin position="157"/>
        <end position="348"/>
    </location>
</feature>
<name>A0A2T7BEP8_9BACT</name>
<evidence type="ECO:0000313" key="5">
    <source>
        <dbReference type="Proteomes" id="UP000244450"/>
    </source>
</evidence>
<dbReference type="InterPro" id="IPR004843">
    <property type="entry name" value="Calcineurin-like_PHP"/>
</dbReference>
<dbReference type="AlphaFoldDB" id="A0A2T7BEP8"/>
<evidence type="ECO:0000259" key="3">
    <source>
        <dbReference type="Pfam" id="PF16656"/>
    </source>
</evidence>
<dbReference type="Proteomes" id="UP000244450">
    <property type="component" value="Unassembled WGS sequence"/>
</dbReference>